<reference evidence="10 11" key="1">
    <citation type="submission" date="2019-12" db="EMBL/GenBank/DDBJ databases">
        <title>Chitinophaga sp. strain ysch24 (GDMCC 1.1355), whole genome shotgun sequence.</title>
        <authorList>
            <person name="Zhang X."/>
        </authorList>
    </citation>
    <scope>NUCLEOTIDE SEQUENCE [LARGE SCALE GENOMIC DNA]</scope>
    <source>
        <strain evidence="11">ysch24</strain>
    </source>
</reference>
<comment type="similarity">
    <text evidence="7">Belongs to the TonB-dependent receptor family.</text>
</comment>
<dbReference type="InterPro" id="IPR023996">
    <property type="entry name" value="TonB-dep_OMP_SusC/RagA"/>
</dbReference>
<evidence type="ECO:0000256" key="2">
    <source>
        <dbReference type="ARBA" id="ARBA00022448"/>
    </source>
</evidence>
<proteinExistence type="inferred from homology"/>
<gene>
    <name evidence="10" type="ORF">GO493_06235</name>
</gene>
<keyword evidence="2 7" id="KW-0813">Transport</keyword>
<keyword evidence="11" id="KW-1185">Reference proteome</keyword>
<dbReference type="NCBIfam" id="TIGR04056">
    <property type="entry name" value="OMP_RagA_SusC"/>
    <property type="match status" value="1"/>
</dbReference>
<sequence>MKTMSAKKQTKPVAGRIKKAGLSLLFTALAFLPAIAQQKTTVKGRVTDDKNQPVIGASVAVKGTTTGTITNANGEYQINVNTNVNSTLVISAMGHVRTEVTINSQGTNNVTLASSTSDLDQVVVVGYGMQRKRDVTGSVVSVNEKTLKEVPAPNLIAQLKGRTPGVSIINNGSTPGTAGQIRIRGNRTLTTTQGQSDALDGPLLVVDGIPFGGSINDITPDDIASLEILKDASATAIYGSRGAGGVILITTKRGRTGKATITYDGYHGISQALGNYKVMNGAQYAQFKADAATYNRTSPGTTAYALTAAEQDALEAGISTDWQDLIYKTGFVTSHQLGVSGGSESTQYGMGLGYYNEAGIIPNQNFIRYTIRTTIDHRINRFLKVGINSLNTLNYSNTPGGSGVSSGLARLTPLAAPYNSDGSVNLFPAIGSLDAALVSPLTLITKEDAILSKTRRFRTFNSLYGEVQITNGLRYRLNVGLDFSQQAGNGYNGPLTYTNTATVQSSSNASISNAEAWSYNIQHLLYYDKTFAGKHKVGFTGLFEVNKNRNESSRFTVTGVPADYILNSNFALASGQPVADGANSGFSESGLLSYMGRVNYGYDNRYLLTATVRVDASSTLSPGHQYFTYPAFGLGWNVTEEKFMKRQSVLSNLKLRGGWGISGNRNVSPYATLGLLTASTYNFGQSTQGQQLAYTVTTLPNNALGWQSTSQVDLGIDFGLFNDRLSGSVDWYKQTTKDILLSVNLPISNGANSTLKNLGKTSGEGLEISLSSVNVRTRSGFTWSTDVNFFFNREKIVQLTTPAEKTNTGNGWFVGQPLTVIYDYKKTGIWQTEDSIKGLTGGQTSPKAYPGQIRVEDVNKDGKIDAGDRQILGNFQPNWEGGLTNRFSYKGFDLSVVINARMGMKVLVPYLSADGGSNGFPFYNQGRVNQIRTNYWTRTNPSNDFPAPDAGTDRLNFGSTLAYRDGSFIRCRSINLGYEIPVRLLKKLSVNSLRVYVNATNPFFIYAPLIKSGLGIDPEGNGYGGAVNPTGSSDVSSPTRQISVNLNNPSTRQYTVGANLNF</sequence>
<evidence type="ECO:0000256" key="3">
    <source>
        <dbReference type="ARBA" id="ARBA00022452"/>
    </source>
</evidence>
<dbReference type="NCBIfam" id="TIGR04057">
    <property type="entry name" value="SusC_RagA_signa"/>
    <property type="match status" value="1"/>
</dbReference>
<dbReference type="InterPro" id="IPR008969">
    <property type="entry name" value="CarboxyPept-like_regulatory"/>
</dbReference>
<name>A0A7K1U0H2_9BACT</name>
<evidence type="ECO:0000256" key="6">
    <source>
        <dbReference type="ARBA" id="ARBA00023237"/>
    </source>
</evidence>
<dbReference type="AlphaFoldDB" id="A0A7K1U0H2"/>
<evidence type="ECO:0000313" key="10">
    <source>
        <dbReference type="EMBL" id="MVT07852.1"/>
    </source>
</evidence>
<feature type="domain" description="TonB-dependent receptor plug" evidence="9">
    <location>
        <begin position="132"/>
        <end position="246"/>
    </location>
</feature>
<evidence type="ECO:0000256" key="4">
    <source>
        <dbReference type="ARBA" id="ARBA00022692"/>
    </source>
</evidence>
<evidence type="ECO:0000313" key="11">
    <source>
        <dbReference type="Proteomes" id="UP000461730"/>
    </source>
</evidence>
<evidence type="ECO:0000256" key="7">
    <source>
        <dbReference type="PROSITE-ProRule" id="PRU01360"/>
    </source>
</evidence>
<dbReference type="GO" id="GO:0009279">
    <property type="term" value="C:cell outer membrane"/>
    <property type="evidence" value="ECO:0007669"/>
    <property type="project" value="UniProtKB-SubCell"/>
</dbReference>
<keyword evidence="4 7" id="KW-0812">Transmembrane</keyword>
<keyword evidence="8" id="KW-0732">Signal</keyword>
<dbReference type="Proteomes" id="UP000461730">
    <property type="component" value="Unassembled WGS sequence"/>
</dbReference>
<dbReference type="Gene3D" id="2.170.130.10">
    <property type="entry name" value="TonB-dependent receptor, plug domain"/>
    <property type="match status" value="1"/>
</dbReference>
<organism evidence="10 11">
    <name type="scientific">Chitinophaga tropicalis</name>
    <dbReference type="NCBI Taxonomy" id="2683588"/>
    <lineage>
        <taxon>Bacteria</taxon>
        <taxon>Pseudomonadati</taxon>
        <taxon>Bacteroidota</taxon>
        <taxon>Chitinophagia</taxon>
        <taxon>Chitinophagales</taxon>
        <taxon>Chitinophagaceae</taxon>
        <taxon>Chitinophaga</taxon>
    </lineage>
</organism>
<dbReference type="Pfam" id="PF13715">
    <property type="entry name" value="CarbopepD_reg_2"/>
    <property type="match status" value="1"/>
</dbReference>
<evidence type="ECO:0000259" key="9">
    <source>
        <dbReference type="Pfam" id="PF07715"/>
    </source>
</evidence>
<dbReference type="SUPFAM" id="SSF49464">
    <property type="entry name" value="Carboxypeptidase regulatory domain-like"/>
    <property type="match status" value="1"/>
</dbReference>
<dbReference type="InterPro" id="IPR036942">
    <property type="entry name" value="Beta-barrel_TonB_sf"/>
</dbReference>
<dbReference type="PROSITE" id="PS52016">
    <property type="entry name" value="TONB_DEPENDENT_REC_3"/>
    <property type="match status" value="1"/>
</dbReference>
<dbReference type="Gene3D" id="2.60.40.1120">
    <property type="entry name" value="Carboxypeptidase-like, regulatory domain"/>
    <property type="match status" value="1"/>
</dbReference>
<evidence type="ECO:0000256" key="8">
    <source>
        <dbReference type="SAM" id="SignalP"/>
    </source>
</evidence>
<protein>
    <submittedName>
        <fullName evidence="10">SusC/RagA family TonB-linked outer membrane protein</fullName>
    </submittedName>
</protein>
<dbReference type="InterPro" id="IPR037066">
    <property type="entry name" value="Plug_dom_sf"/>
</dbReference>
<dbReference type="EMBL" id="WRXN01000002">
    <property type="protein sequence ID" value="MVT07852.1"/>
    <property type="molecule type" value="Genomic_DNA"/>
</dbReference>
<dbReference type="Pfam" id="PF07715">
    <property type="entry name" value="Plug"/>
    <property type="match status" value="1"/>
</dbReference>
<dbReference type="InterPro" id="IPR023997">
    <property type="entry name" value="TonB-dep_OMP_SusC/RagA_CS"/>
</dbReference>
<dbReference type="RefSeq" id="WP_157305276.1">
    <property type="nucleotide sequence ID" value="NZ_WRXN01000002.1"/>
</dbReference>
<evidence type="ECO:0000256" key="5">
    <source>
        <dbReference type="ARBA" id="ARBA00023136"/>
    </source>
</evidence>
<keyword evidence="5 7" id="KW-0472">Membrane</keyword>
<dbReference type="SUPFAM" id="SSF56935">
    <property type="entry name" value="Porins"/>
    <property type="match status" value="1"/>
</dbReference>
<comment type="caution">
    <text evidence="10">The sequence shown here is derived from an EMBL/GenBank/DDBJ whole genome shotgun (WGS) entry which is preliminary data.</text>
</comment>
<dbReference type="InterPro" id="IPR039426">
    <property type="entry name" value="TonB-dep_rcpt-like"/>
</dbReference>
<accession>A0A7K1U0H2</accession>
<dbReference type="Gene3D" id="2.40.170.20">
    <property type="entry name" value="TonB-dependent receptor, beta-barrel domain"/>
    <property type="match status" value="1"/>
</dbReference>
<feature type="chain" id="PRO_5029646341" evidence="8">
    <location>
        <begin position="37"/>
        <end position="1062"/>
    </location>
</feature>
<keyword evidence="3 7" id="KW-1134">Transmembrane beta strand</keyword>
<evidence type="ECO:0000256" key="1">
    <source>
        <dbReference type="ARBA" id="ARBA00004571"/>
    </source>
</evidence>
<feature type="signal peptide" evidence="8">
    <location>
        <begin position="1"/>
        <end position="36"/>
    </location>
</feature>
<keyword evidence="6 7" id="KW-0998">Cell outer membrane</keyword>
<dbReference type="InterPro" id="IPR012910">
    <property type="entry name" value="Plug_dom"/>
</dbReference>
<comment type="subcellular location">
    <subcellularLocation>
        <location evidence="1 7">Cell outer membrane</location>
        <topology evidence="1 7">Multi-pass membrane protein</topology>
    </subcellularLocation>
</comment>